<dbReference type="GO" id="GO:0005524">
    <property type="term" value="F:ATP binding"/>
    <property type="evidence" value="ECO:0007669"/>
    <property type="project" value="UniProtKB-KW"/>
</dbReference>
<gene>
    <name evidence="1" type="ORF">ACFPLB_13855</name>
</gene>
<accession>A0ABW0H186</accession>
<comment type="caution">
    <text evidence="1">The sequence shown here is derived from an EMBL/GenBank/DDBJ whole genome shotgun (WGS) entry which is preliminary data.</text>
</comment>
<proteinExistence type="predicted"/>
<sequence>MSLIERVAIEPRFQRAVRIDTDLGDAEALRGFICPPSSIAVLQSMAEHVSDTGQAAFTWTGPYGSGKSSLVVALSALMNGNALLRDEAAGIIGQDIANEIWGKLPPRKKGWRILGIVGRKDDPIAIFGEALVRSGFAPADTVWTETGVLDTLKSLAAEKTDKHGGLLVFVDEMGKMLEAVARGHGDVHLIQQVAEIASRSGGRLVFVGILHQAFDEYAAKLSRDLRDEWIKIHGRFIDLPVNVGTEEQIAILSRAIKGEPGNKAHVPAAKVVATSIASGRAEAVKSLTELLATCWPLHPATAALLGPISRRRFGQNQRSIFGFLNSAEPHGFRDFLRRSPSGMFTPDHLWDYLRVNLEPAILSSPDGHRWAVAAEAIDRCGAMGGDEVHFRVLKTIAVIDLFKDRSGLSASEAVLAVCMTGSSASEIDAALEQLAEWSLIVFKKFLGGFAVYAGSDFDIEAAIEAEVGEHPQPDMALVRSLSGLQPVLCKRHYHKTGALRWFDIDIVLSSELEKHIESYRPADGTIGQFVLVVPDQGETLRDLATMLEGVDVTNTDWDTVFGIAASTDYILNLAREVQALGRVRAHPDLQGDAVARREVSARLAAAQSIFESEVTKAFEQVEWHHGKDRVVRIPLRHLSQMASEFADHRFIKAPVLHNELLNRIKPSSNAVAAQNVLLKKMVTEGHLERLGIEGFPAEGGLYLSLLAKTGLHGKQGDGFGFLDPREGKDPAGLGSLWSAAEKYLKANAKRSVSLDEIYTLWGKKPFGLKRGIMPVLAITFLMTMRSTLAFYRDSIFQPFLRDIDIDYLVKDATLIQIRWMDLSEDARELLSGLADVVRDLDPENTLSNLEPIDVGRGLVAIYTRLSPWSQRTQRLSSNATAVRNIFKKAADPNKLIFNDLPGLFSAKGDDHDGVIANVRQGLEELVAAHPEMLHRLRSELLSELQVPNASPNAIADLRARAENIRDLAGDFQLEAFVGRIATFQGSDEDIEGLASLAANRPVRDWSDADIDRAAMGLATLALKFNHAEAFAHVKGRKDKREAMAFVVSVGGRPAPIFGEFDVSETEGEVVDNLVAKLSAQMSGANNKLVLAALARYGARVLTSEKDDEKRKAV</sequence>
<dbReference type="RefSeq" id="WP_378230616.1">
    <property type="nucleotide sequence ID" value="NZ_JBHSLL010000051.1"/>
</dbReference>
<name>A0ABW0H186_9HYPH</name>
<evidence type="ECO:0000313" key="2">
    <source>
        <dbReference type="Proteomes" id="UP001596016"/>
    </source>
</evidence>
<keyword evidence="1" id="KW-0067">ATP-binding</keyword>
<keyword evidence="2" id="KW-1185">Reference proteome</keyword>
<evidence type="ECO:0000313" key="1">
    <source>
        <dbReference type="EMBL" id="MFC5387045.1"/>
    </source>
</evidence>
<organism evidence="1 2">
    <name type="scientific">Aquamicrobium segne</name>
    <dbReference type="NCBI Taxonomy" id="469547"/>
    <lineage>
        <taxon>Bacteria</taxon>
        <taxon>Pseudomonadati</taxon>
        <taxon>Pseudomonadota</taxon>
        <taxon>Alphaproteobacteria</taxon>
        <taxon>Hyphomicrobiales</taxon>
        <taxon>Phyllobacteriaceae</taxon>
        <taxon>Aquamicrobium</taxon>
    </lineage>
</organism>
<protein>
    <submittedName>
        <fullName evidence="1">ATP-binding protein</fullName>
    </submittedName>
</protein>
<keyword evidence="1" id="KW-0547">Nucleotide-binding</keyword>
<dbReference type="Proteomes" id="UP001596016">
    <property type="component" value="Unassembled WGS sequence"/>
</dbReference>
<reference evidence="2" key="1">
    <citation type="journal article" date="2019" name="Int. J. Syst. Evol. Microbiol.">
        <title>The Global Catalogue of Microorganisms (GCM) 10K type strain sequencing project: providing services to taxonomists for standard genome sequencing and annotation.</title>
        <authorList>
            <consortium name="The Broad Institute Genomics Platform"/>
            <consortium name="The Broad Institute Genome Sequencing Center for Infectious Disease"/>
            <person name="Wu L."/>
            <person name="Ma J."/>
        </authorList>
    </citation>
    <scope>NUCLEOTIDE SEQUENCE [LARGE SCALE GENOMIC DNA]</scope>
    <source>
        <strain evidence="2">CGMCC 4.1415</strain>
    </source>
</reference>
<dbReference type="EMBL" id="JBHSLL010000051">
    <property type="protein sequence ID" value="MFC5387045.1"/>
    <property type="molecule type" value="Genomic_DNA"/>
</dbReference>